<evidence type="ECO:0000313" key="3">
    <source>
        <dbReference type="EMBL" id="GLQ31641.1"/>
    </source>
</evidence>
<keyword evidence="4" id="KW-1185">Reference proteome</keyword>
<organism evidence="3 4">
    <name type="scientific">Litoribrevibacter albus</name>
    <dbReference type="NCBI Taxonomy" id="1473156"/>
    <lineage>
        <taxon>Bacteria</taxon>
        <taxon>Pseudomonadati</taxon>
        <taxon>Pseudomonadota</taxon>
        <taxon>Gammaproteobacteria</taxon>
        <taxon>Oceanospirillales</taxon>
        <taxon>Oceanospirillaceae</taxon>
        <taxon>Litoribrevibacter</taxon>
    </lineage>
</organism>
<proteinExistence type="predicted"/>
<reference evidence="3" key="2">
    <citation type="submission" date="2023-01" db="EMBL/GenBank/DDBJ databases">
        <title>Draft genome sequence of Litoribrevibacter albus strain NBRC 110071.</title>
        <authorList>
            <person name="Sun Q."/>
            <person name="Mori K."/>
        </authorList>
    </citation>
    <scope>NUCLEOTIDE SEQUENCE</scope>
    <source>
        <strain evidence="3">NBRC 110071</strain>
    </source>
</reference>
<protein>
    <recommendedName>
        <fullName evidence="2">HNH nuclease domain-containing protein</fullName>
    </recommendedName>
</protein>
<sequence length="196" mass="21867">MKGRQIQYSEQELCFIKSHCTLPRRELTDRFNAQFDRALEVSHIAALCKRKGWLTGRTGQFVKGEASWNAGTKGVMKPNSGNFKKGHVPQNHKPVGSERINVEGYVEIKTQEPNVYELKHRVVYQEHFGAIPPGTNVSFLDGDPLNCAPDNLIAISRAESLFINRSKLSGLTGNLKVVAKNLAAMNVKKHERAKAV</sequence>
<feature type="domain" description="HNH nuclease" evidence="2">
    <location>
        <begin position="118"/>
        <end position="159"/>
    </location>
</feature>
<evidence type="ECO:0000313" key="4">
    <source>
        <dbReference type="Proteomes" id="UP001161389"/>
    </source>
</evidence>
<dbReference type="Proteomes" id="UP001161389">
    <property type="component" value="Unassembled WGS sequence"/>
</dbReference>
<gene>
    <name evidence="3" type="ORF">GCM10007876_21200</name>
</gene>
<evidence type="ECO:0000256" key="1">
    <source>
        <dbReference type="SAM" id="MobiDB-lite"/>
    </source>
</evidence>
<name>A0AA37SBQ1_9GAMM</name>
<dbReference type="SUPFAM" id="SSF54060">
    <property type="entry name" value="His-Me finger endonucleases"/>
    <property type="match status" value="1"/>
</dbReference>
<dbReference type="InterPro" id="IPR003615">
    <property type="entry name" value="HNH_nuc"/>
</dbReference>
<comment type="caution">
    <text evidence="3">The sequence shown here is derived from an EMBL/GenBank/DDBJ whole genome shotgun (WGS) entry which is preliminary data.</text>
</comment>
<dbReference type="InterPro" id="IPR044925">
    <property type="entry name" value="His-Me_finger_sf"/>
</dbReference>
<feature type="region of interest" description="Disordered" evidence="1">
    <location>
        <begin position="74"/>
        <end position="95"/>
    </location>
</feature>
<dbReference type="Pfam" id="PF13392">
    <property type="entry name" value="HNH_3"/>
    <property type="match status" value="1"/>
</dbReference>
<accession>A0AA37SBQ1</accession>
<reference evidence="3" key="1">
    <citation type="journal article" date="2014" name="Int. J. Syst. Evol. Microbiol.">
        <title>Complete genome sequence of Corynebacterium casei LMG S-19264T (=DSM 44701T), isolated from a smear-ripened cheese.</title>
        <authorList>
            <consortium name="US DOE Joint Genome Institute (JGI-PGF)"/>
            <person name="Walter F."/>
            <person name="Albersmeier A."/>
            <person name="Kalinowski J."/>
            <person name="Ruckert C."/>
        </authorList>
    </citation>
    <scope>NUCLEOTIDE SEQUENCE</scope>
    <source>
        <strain evidence="3">NBRC 110071</strain>
    </source>
</reference>
<dbReference type="AlphaFoldDB" id="A0AA37SBQ1"/>
<dbReference type="RefSeq" id="WP_284381323.1">
    <property type="nucleotide sequence ID" value="NZ_BSNM01000014.1"/>
</dbReference>
<dbReference type="EMBL" id="BSNM01000014">
    <property type="protein sequence ID" value="GLQ31641.1"/>
    <property type="molecule type" value="Genomic_DNA"/>
</dbReference>
<dbReference type="Gene3D" id="3.90.75.20">
    <property type="match status" value="1"/>
</dbReference>
<evidence type="ECO:0000259" key="2">
    <source>
        <dbReference type="Pfam" id="PF13392"/>
    </source>
</evidence>